<feature type="transmembrane region" description="Helical" evidence="1">
    <location>
        <begin position="221"/>
        <end position="238"/>
    </location>
</feature>
<feature type="transmembrane region" description="Helical" evidence="1">
    <location>
        <begin position="130"/>
        <end position="150"/>
    </location>
</feature>
<keyword evidence="1" id="KW-1133">Transmembrane helix</keyword>
<dbReference type="RefSeq" id="WP_089828077.1">
    <property type="nucleotide sequence ID" value="NZ_FODV01000040.1"/>
</dbReference>
<evidence type="ECO:0000313" key="3">
    <source>
        <dbReference type="Proteomes" id="UP000199126"/>
    </source>
</evidence>
<accession>A0A1H8WSR4</accession>
<feature type="transmembrane region" description="Helical" evidence="1">
    <location>
        <begin position="73"/>
        <end position="91"/>
    </location>
</feature>
<keyword evidence="1" id="KW-0812">Transmembrane</keyword>
<proteinExistence type="predicted"/>
<evidence type="ECO:0000313" key="2">
    <source>
        <dbReference type="EMBL" id="SEP30646.1"/>
    </source>
</evidence>
<keyword evidence="3" id="KW-1185">Reference proteome</keyword>
<sequence>MSTPTSGVHVNHRPARLSGTAAVLLGVVALAAVAVLGELDSSEIVWATLFVEGVGIGLLALGRGLRTDGKRTLGLTLTAGGLLVVLVAFGLAVTEPRQMGVKLWLLVGTVAAFLVAVAVVPVVDRRSRQLLKVGSVLLFFSVLLGGLVALGPLSTLLVGAVAALLVWDLGENAVAVGEQLGRNAPTRRLELTHLAASLLVGGVAVIAGLLVSDVGTTELSFPSFVVLVVAVVLFGVALRN</sequence>
<gene>
    <name evidence="2" type="ORF">SAMN04487948_14017</name>
</gene>
<dbReference type="EMBL" id="FODV01000040">
    <property type="protein sequence ID" value="SEP30646.1"/>
    <property type="molecule type" value="Genomic_DNA"/>
</dbReference>
<protein>
    <submittedName>
        <fullName evidence="2">Uncharacterized protein</fullName>
    </submittedName>
</protein>
<dbReference type="AlphaFoldDB" id="A0A1H8WSR4"/>
<name>A0A1H8WSR4_9EURY</name>
<dbReference type="Proteomes" id="UP000199126">
    <property type="component" value="Unassembled WGS sequence"/>
</dbReference>
<dbReference type="Pfam" id="PF24363">
    <property type="entry name" value="DUF7519"/>
    <property type="match status" value="1"/>
</dbReference>
<organism evidence="2 3">
    <name type="scientific">Halogranum amylolyticum</name>
    <dbReference type="NCBI Taxonomy" id="660520"/>
    <lineage>
        <taxon>Archaea</taxon>
        <taxon>Methanobacteriati</taxon>
        <taxon>Methanobacteriota</taxon>
        <taxon>Stenosarchaea group</taxon>
        <taxon>Halobacteria</taxon>
        <taxon>Halobacteriales</taxon>
        <taxon>Haloferacaceae</taxon>
    </lineage>
</organism>
<feature type="transmembrane region" description="Helical" evidence="1">
    <location>
        <begin position="189"/>
        <end position="209"/>
    </location>
</feature>
<evidence type="ECO:0000256" key="1">
    <source>
        <dbReference type="SAM" id="Phobius"/>
    </source>
</evidence>
<feature type="transmembrane region" description="Helical" evidence="1">
    <location>
        <begin position="21"/>
        <end position="38"/>
    </location>
</feature>
<feature type="transmembrane region" description="Helical" evidence="1">
    <location>
        <begin position="44"/>
        <end position="61"/>
    </location>
</feature>
<keyword evidence="1" id="KW-0472">Membrane</keyword>
<dbReference type="InterPro" id="IPR055941">
    <property type="entry name" value="DUF7519"/>
</dbReference>
<reference evidence="3" key="1">
    <citation type="submission" date="2016-10" db="EMBL/GenBank/DDBJ databases">
        <authorList>
            <person name="Varghese N."/>
            <person name="Submissions S."/>
        </authorList>
    </citation>
    <scope>NUCLEOTIDE SEQUENCE [LARGE SCALE GENOMIC DNA]</scope>
    <source>
        <strain evidence="3">CGMCC 1.10121</strain>
    </source>
</reference>
<feature type="transmembrane region" description="Helical" evidence="1">
    <location>
        <begin position="103"/>
        <end position="123"/>
    </location>
</feature>